<evidence type="ECO:0000313" key="1">
    <source>
        <dbReference type="EMBL" id="RJP58135.1"/>
    </source>
</evidence>
<proteinExistence type="predicted"/>
<evidence type="ECO:0000313" key="2">
    <source>
        <dbReference type="Proteomes" id="UP000266426"/>
    </source>
</evidence>
<accession>A0A3A4QW15</accession>
<gene>
    <name evidence="1" type="ORF">C4541_08890</name>
</gene>
<dbReference type="Proteomes" id="UP000266426">
    <property type="component" value="Unassembled WGS sequence"/>
</dbReference>
<dbReference type="AlphaFoldDB" id="A0A3A4QW15"/>
<dbReference type="EMBL" id="QZJZ01000071">
    <property type="protein sequence ID" value="RJP58135.1"/>
    <property type="molecule type" value="Genomic_DNA"/>
</dbReference>
<name>A0A3A4QW15_9BACT</name>
<protein>
    <submittedName>
        <fullName evidence="1">Uncharacterized protein</fullName>
    </submittedName>
</protein>
<sequence length="82" mass="8752">MYSGTPSGFKPLYDSHGNAIGYVDPIHNTYYVTSHGNIPSPKCMVGSCYVPGQGFGTINYDGSISGGGYRFDQTVVPPLSVR</sequence>
<comment type="caution">
    <text evidence="1">The sequence shown here is derived from an EMBL/GenBank/DDBJ whole genome shotgun (WGS) entry which is preliminary data.</text>
</comment>
<organism evidence="1 2">
    <name type="scientific">Candidatus Auribacter fodinae</name>
    <dbReference type="NCBI Taxonomy" id="2093366"/>
    <lineage>
        <taxon>Bacteria</taxon>
        <taxon>Pseudomonadati</taxon>
        <taxon>Candidatus Auribacterota</taxon>
        <taxon>Candidatus Auribacteria</taxon>
        <taxon>Candidatus Auribacterales</taxon>
        <taxon>Candidatus Auribacteraceae</taxon>
        <taxon>Candidatus Auribacter</taxon>
    </lineage>
</organism>
<reference evidence="1 2" key="1">
    <citation type="journal article" date="2017" name="ISME J.">
        <title>Energy and carbon metabolisms in a deep terrestrial subsurface fluid microbial community.</title>
        <authorList>
            <person name="Momper L."/>
            <person name="Jungbluth S.P."/>
            <person name="Lee M.D."/>
            <person name="Amend J.P."/>
        </authorList>
    </citation>
    <scope>NUCLEOTIDE SEQUENCE [LARGE SCALE GENOMIC DNA]</scope>
    <source>
        <strain evidence="1">SURF_26</strain>
    </source>
</reference>